<dbReference type="PROSITE" id="PS51870">
    <property type="entry name" value="APP_E2"/>
    <property type="match status" value="1"/>
</dbReference>
<evidence type="ECO:0000256" key="4">
    <source>
        <dbReference type="ARBA" id="ARBA00022989"/>
    </source>
</evidence>
<dbReference type="Pfam" id="PF10515">
    <property type="entry name" value="APP_amyloid"/>
    <property type="match status" value="1"/>
</dbReference>
<dbReference type="PANTHER" id="PTHR23103">
    <property type="entry name" value="ALZHEIMER'S DISEASE BETA-AMYLOID RELATED"/>
    <property type="match status" value="1"/>
</dbReference>
<dbReference type="SUPFAM" id="SSF109843">
    <property type="entry name" value="CAPPD, an extracellular domain of amyloid beta A4 protein"/>
    <property type="match status" value="1"/>
</dbReference>
<name>A0ABM1B4V0_LIMPO</name>
<comment type="subcellular location">
    <subcellularLocation>
        <location evidence="1">Membrane</location>
        <topology evidence="1">Single-pass type I membrane protein</topology>
    </subcellularLocation>
</comment>
<evidence type="ECO:0000256" key="1">
    <source>
        <dbReference type="ARBA" id="ARBA00004479"/>
    </source>
</evidence>
<keyword evidence="2 11" id="KW-0812">Transmembrane</keyword>
<feature type="region of interest" description="Disordered" evidence="10">
    <location>
        <begin position="208"/>
        <end position="252"/>
    </location>
</feature>
<evidence type="ECO:0000313" key="15">
    <source>
        <dbReference type="Proteomes" id="UP000694941"/>
    </source>
</evidence>
<dbReference type="PROSITE" id="PS51869">
    <property type="entry name" value="APP_E1"/>
    <property type="match status" value="1"/>
</dbReference>
<dbReference type="InterPro" id="IPR008154">
    <property type="entry name" value="Amyloid_glyco_extra"/>
</dbReference>
<dbReference type="InterPro" id="IPR036176">
    <property type="entry name" value="E2_sf"/>
</dbReference>
<keyword evidence="6 8" id="KW-1015">Disulfide bond</keyword>
<keyword evidence="5 11" id="KW-0472">Membrane</keyword>
<dbReference type="Gene3D" id="3.90.570.10">
    <property type="entry name" value="Amyloidogenic glycoprotein, heparin-binding domain"/>
    <property type="match status" value="1"/>
</dbReference>
<evidence type="ECO:0000256" key="8">
    <source>
        <dbReference type="PROSITE-ProRule" id="PRU01217"/>
    </source>
</evidence>
<feature type="domain" description="E1" evidence="13">
    <location>
        <begin position="36"/>
        <end position="199"/>
    </location>
</feature>
<evidence type="ECO:0000259" key="13">
    <source>
        <dbReference type="PROSITE" id="PS51869"/>
    </source>
</evidence>
<dbReference type="InterPro" id="IPR008155">
    <property type="entry name" value="Amyloid_glyco"/>
</dbReference>
<comment type="similarity">
    <text evidence="8">Belongs to the APP family.</text>
</comment>
<dbReference type="InterPro" id="IPR024329">
    <property type="entry name" value="Amyloid_glyco_E2_domain"/>
</dbReference>
<evidence type="ECO:0000256" key="2">
    <source>
        <dbReference type="ARBA" id="ARBA00022692"/>
    </source>
</evidence>
<keyword evidence="7" id="KW-0325">Glycoprotein</keyword>
<dbReference type="InterPro" id="IPR015849">
    <property type="entry name" value="Amyloid_glyco_heparin-bd"/>
</dbReference>
<dbReference type="SMART" id="SM00006">
    <property type="entry name" value="A4_EXTRA"/>
    <property type="match status" value="1"/>
</dbReference>
<comment type="caution">
    <text evidence="8">Lacks conserved residue(s) required for the propagation of feature annotation.</text>
</comment>
<feature type="disulfide bond" evidence="8">
    <location>
        <begin position="109"/>
        <end position="116"/>
    </location>
</feature>
<feature type="transmembrane region" description="Helical" evidence="11">
    <location>
        <begin position="597"/>
        <end position="619"/>
    </location>
</feature>
<dbReference type="InterPro" id="IPR036454">
    <property type="entry name" value="Amyloid_glyco_heparin-bd_sf"/>
</dbReference>
<feature type="disulfide bond" evidence="8">
    <location>
        <begin position="154"/>
        <end position="184"/>
    </location>
</feature>
<dbReference type="InterPro" id="IPR036669">
    <property type="entry name" value="Amyloid_Cu-bd_sf"/>
</dbReference>
<dbReference type="GeneID" id="106459756"/>
<feature type="compositionally biased region" description="Acidic residues" evidence="10">
    <location>
        <begin position="216"/>
        <end position="241"/>
    </location>
</feature>
<dbReference type="RefSeq" id="XP_013774864.1">
    <property type="nucleotide sequence ID" value="XM_013919410.2"/>
</dbReference>
<evidence type="ECO:0000256" key="5">
    <source>
        <dbReference type="ARBA" id="ARBA00023136"/>
    </source>
</evidence>
<dbReference type="Gene3D" id="1.20.120.770">
    <property type="entry name" value="Amyloid precursor protein, E2 domain"/>
    <property type="match status" value="1"/>
</dbReference>
<accession>A0ABM1B4V0</accession>
<feature type="domain" description="E2" evidence="14">
    <location>
        <begin position="254"/>
        <end position="452"/>
    </location>
</feature>
<evidence type="ECO:0000256" key="10">
    <source>
        <dbReference type="SAM" id="MobiDB-lite"/>
    </source>
</evidence>
<dbReference type="Pfam" id="PF12925">
    <property type="entry name" value="APP_E2"/>
    <property type="match status" value="1"/>
</dbReference>
<dbReference type="Pfam" id="PF12924">
    <property type="entry name" value="APP_Cu_bd"/>
    <property type="match status" value="1"/>
</dbReference>
<evidence type="ECO:0000256" key="3">
    <source>
        <dbReference type="ARBA" id="ARBA00022729"/>
    </source>
</evidence>
<feature type="disulfide bond" evidence="8">
    <location>
        <begin position="168"/>
        <end position="196"/>
    </location>
</feature>
<dbReference type="PRINTS" id="PR00203">
    <property type="entry name" value="AMYLOIDA4"/>
</dbReference>
<proteinExistence type="inferred from homology"/>
<dbReference type="Gene3D" id="2.30.29.30">
    <property type="entry name" value="Pleckstrin-homology domain (PH domain)/Phosphotyrosine-binding domain (PTB)"/>
    <property type="match status" value="1"/>
</dbReference>
<dbReference type="SUPFAM" id="SSF56491">
    <property type="entry name" value="A heparin-binding domain"/>
    <property type="match status" value="1"/>
</dbReference>
<feature type="coiled-coil region" evidence="9">
    <location>
        <begin position="467"/>
        <end position="515"/>
    </location>
</feature>
<evidence type="ECO:0000259" key="14">
    <source>
        <dbReference type="PROSITE" id="PS51870"/>
    </source>
</evidence>
<feature type="compositionally biased region" description="Low complexity" evidence="10">
    <location>
        <begin position="242"/>
        <end position="252"/>
    </location>
</feature>
<feature type="disulfide bond" evidence="8">
    <location>
        <begin position="143"/>
        <end position="197"/>
    </location>
</feature>
<reference evidence="16" key="1">
    <citation type="submission" date="2025-08" db="UniProtKB">
        <authorList>
            <consortium name="RefSeq"/>
        </authorList>
    </citation>
    <scope>IDENTIFICATION</scope>
    <source>
        <tissue evidence="16">Muscle</tissue>
    </source>
</reference>
<gene>
    <name evidence="16" type="primary">LOC106459756</name>
</gene>
<keyword evidence="9" id="KW-0175">Coiled coil</keyword>
<feature type="region of interest" description="GFLD subdomain" evidence="8">
    <location>
        <begin position="36"/>
        <end position="133"/>
    </location>
</feature>
<evidence type="ECO:0000256" key="9">
    <source>
        <dbReference type="SAM" id="Coils"/>
    </source>
</evidence>
<keyword evidence="4 11" id="KW-1133">Transmembrane helix</keyword>
<evidence type="ECO:0000313" key="16">
    <source>
        <dbReference type="RefSeq" id="XP_013774864.1"/>
    </source>
</evidence>
<evidence type="ECO:0000256" key="12">
    <source>
        <dbReference type="SAM" id="SignalP"/>
    </source>
</evidence>
<dbReference type="InterPro" id="IPR019744">
    <property type="entry name" value="APP_CUBD_CS"/>
</dbReference>
<evidence type="ECO:0000256" key="11">
    <source>
        <dbReference type="SAM" id="Phobius"/>
    </source>
</evidence>
<feature type="chain" id="PRO_5045587117" evidence="12">
    <location>
        <begin position="23"/>
        <end position="666"/>
    </location>
</feature>
<dbReference type="Gene3D" id="3.30.1490.140">
    <property type="entry name" value="Amyloidogenic glycoprotein, copper-binding domain"/>
    <property type="match status" value="1"/>
</dbReference>
<evidence type="ECO:0000256" key="6">
    <source>
        <dbReference type="ARBA" id="ARBA00023157"/>
    </source>
</evidence>
<organism evidence="15 16">
    <name type="scientific">Limulus polyphemus</name>
    <name type="common">Atlantic horseshoe crab</name>
    <dbReference type="NCBI Taxonomy" id="6850"/>
    <lineage>
        <taxon>Eukaryota</taxon>
        <taxon>Metazoa</taxon>
        <taxon>Ecdysozoa</taxon>
        <taxon>Arthropoda</taxon>
        <taxon>Chelicerata</taxon>
        <taxon>Merostomata</taxon>
        <taxon>Xiphosura</taxon>
        <taxon>Limulidae</taxon>
        <taxon>Limulus</taxon>
    </lineage>
</organism>
<feature type="region of interest" description="CuBD subdomain" evidence="8">
    <location>
        <begin position="141"/>
        <end position="199"/>
    </location>
</feature>
<dbReference type="InterPro" id="IPR019745">
    <property type="entry name" value="Amyloid_glyco_intracell_CS"/>
</dbReference>
<dbReference type="PROSITE" id="PS00320">
    <property type="entry name" value="APP_INTRA"/>
    <property type="match status" value="1"/>
</dbReference>
<dbReference type="Proteomes" id="UP000694941">
    <property type="component" value="Unplaced"/>
</dbReference>
<dbReference type="SUPFAM" id="SSF89811">
    <property type="entry name" value="Amyloid beta a4 protein copper binding domain (domain 2)"/>
    <property type="match status" value="1"/>
</dbReference>
<dbReference type="InterPro" id="IPR011178">
    <property type="entry name" value="Amyloid_glyco_Cu-bd"/>
</dbReference>
<dbReference type="InterPro" id="IPR011993">
    <property type="entry name" value="PH-like_dom_sf"/>
</dbReference>
<protein>
    <submittedName>
        <fullName evidence="16">Beta-amyloid-like protein</fullName>
    </submittedName>
</protein>
<keyword evidence="3 12" id="KW-0732">Signal</keyword>
<dbReference type="PROSITE" id="PS00319">
    <property type="entry name" value="APP_CUBD"/>
    <property type="match status" value="1"/>
</dbReference>
<evidence type="ECO:0000256" key="7">
    <source>
        <dbReference type="ARBA" id="ARBA00023180"/>
    </source>
</evidence>
<sequence>MMKSHIAFALFVIATFSRDSAGYVEALAGNIDASLNHFQPMVAILCGHGKVYRKYLNENLQWVTSKGNQKGLCTKDKLEVLEYCRKAYPSKDIRNIVESSQYYKIDSWCKNDQKKCKEPSWVKPYRCLEGPFQSDALLVPEHCLFDHIHNQSICQSFDEWNHTAAQTCETSGMKLQSFAMLLPCGVDIFSGVEFVCCPENEKLLFPGKSSKLSNSVEDDSDSDEYDEEYYDYEDDDEEEEVSSTTTTTTTTESPIDHYYRNFDTENEHQAFKEAQKELQESHRRKVTEIMKKWNELEEHYQEMKLKDPRGAEEFKKKMTERFQKTVDALEEEGDGQKRQLNAMHHQRVLTVITLRKKSSMECFIKALDETIPMVRRIEKCLLKLLRAVAKDRNHMLHYYYHLLNSNFKQAVAEKEAVLDHLENLNHMANQSILMLERHPSVAEKLHKRMMAAWIDLKGVTPDAAFSTETDEAILKQYQAEVEKKREERKQKRLEEERKQKELEELEREKLLVEKNHGGKLEKEFDPESMEDESLVSEINHPAFVDHSKMDKVPVLEEHNDLPEPHVAHAQNQPLHHNEVTFSVRKEGIRDLRWNGSVYITLAFAGIALLTALVVGIVLLRRHSSQSPQGQGFVEVNQAATPEERHVSNMQINGYENPTYKYFESQN</sequence>
<dbReference type="Pfam" id="PF02177">
    <property type="entry name" value="APP_N"/>
    <property type="match status" value="1"/>
</dbReference>
<dbReference type="InterPro" id="IPR019543">
    <property type="entry name" value="APP_amyloid_C"/>
</dbReference>
<feature type="signal peptide" evidence="12">
    <location>
        <begin position="1"/>
        <end position="22"/>
    </location>
</feature>
<keyword evidence="15" id="KW-1185">Reference proteome</keyword>
<dbReference type="PANTHER" id="PTHR23103:SF15">
    <property type="entry name" value="AMYLOID-BETA-LIKE PROTEIN"/>
    <property type="match status" value="1"/>
</dbReference>